<dbReference type="AlphaFoldDB" id="A0A2J6X363"/>
<name>A0A2J6X363_9CHLR</name>
<keyword evidence="1" id="KW-0812">Transmembrane</keyword>
<evidence type="ECO:0000313" key="3">
    <source>
        <dbReference type="Proteomes" id="UP000243376"/>
    </source>
</evidence>
<feature type="transmembrane region" description="Helical" evidence="1">
    <location>
        <begin position="45"/>
        <end position="62"/>
    </location>
</feature>
<dbReference type="PANTHER" id="PTHR37309">
    <property type="entry name" value="SLR0284 PROTEIN"/>
    <property type="match status" value="1"/>
</dbReference>
<dbReference type="EMBL" id="PNIQ01000687">
    <property type="protein sequence ID" value="PMP79174.1"/>
    <property type="molecule type" value="Genomic_DNA"/>
</dbReference>
<dbReference type="PANTHER" id="PTHR37309:SF1">
    <property type="entry name" value="SLR0284 PROTEIN"/>
    <property type="match status" value="1"/>
</dbReference>
<feature type="transmembrane region" description="Helical" evidence="1">
    <location>
        <begin position="20"/>
        <end position="39"/>
    </location>
</feature>
<proteinExistence type="predicted"/>
<dbReference type="InterPro" id="IPR007165">
    <property type="entry name" value="Phage_holin_4_2"/>
</dbReference>
<keyword evidence="1" id="KW-1133">Transmembrane helix</keyword>
<accession>A0A2J6X363</accession>
<feature type="transmembrane region" description="Helical" evidence="1">
    <location>
        <begin position="74"/>
        <end position="97"/>
    </location>
</feature>
<comment type="caution">
    <text evidence="2">The sequence shown here is derived from an EMBL/GenBank/DDBJ whole genome shotgun (WGS) entry which is preliminary data.</text>
</comment>
<evidence type="ECO:0000256" key="1">
    <source>
        <dbReference type="SAM" id="Phobius"/>
    </source>
</evidence>
<sequence length="145" mass="15966">MFPPSQSSTPQRSELSRLFLRWLIYSLAIFAAVWIVPGIEFSGPGWQIGVVALLFGLLNALLRPLLYFLTCPLVILTLGLFGLVINALLLGLTSALADQLGINFVVNGFWPAFFGGVVISLVSTTLQYLAGDVQFRIVVERRPRE</sequence>
<protein>
    <submittedName>
        <fullName evidence="2">Phage holin family protein</fullName>
    </submittedName>
</protein>
<feature type="transmembrane region" description="Helical" evidence="1">
    <location>
        <begin position="109"/>
        <end position="131"/>
    </location>
</feature>
<organism evidence="2 3">
    <name type="scientific">Chloroflexus aggregans</name>
    <dbReference type="NCBI Taxonomy" id="152260"/>
    <lineage>
        <taxon>Bacteria</taxon>
        <taxon>Bacillati</taxon>
        <taxon>Chloroflexota</taxon>
        <taxon>Chloroflexia</taxon>
        <taxon>Chloroflexales</taxon>
        <taxon>Chloroflexineae</taxon>
        <taxon>Chloroflexaceae</taxon>
        <taxon>Chloroflexus</taxon>
    </lineage>
</organism>
<keyword evidence="1" id="KW-0472">Membrane</keyword>
<evidence type="ECO:0000313" key="2">
    <source>
        <dbReference type="EMBL" id="PMP79174.1"/>
    </source>
</evidence>
<dbReference type="Pfam" id="PF04020">
    <property type="entry name" value="Phage_holin_4_2"/>
    <property type="match status" value="1"/>
</dbReference>
<reference evidence="2 3" key="1">
    <citation type="submission" date="2018-01" db="EMBL/GenBank/DDBJ databases">
        <title>Metagenomic assembled genomes from two thermal pools in the Uzon Caldera, Kamchatka, Russia.</title>
        <authorList>
            <person name="Wilkins L."/>
            <person name="Ettinger C."/>
        </authorList>
    </citation>
    <scope>NUCLEOTIDE SEQUENCE [LARGE SCALE GENOMIC DNA]</scope>
    <source>
        <strain evidence="2">ZAV-02</strain>
    </source>
</reference>
<dbReference type="Proteomes" id="UP000243376">
    <property type="component" value="Unassembled WGS sequence"/>
</dbReference>
<gene>
    <name evidence="2" type="ORF">C0184_10290</name>
</gene>